<dbReference type="InterPro" id="IPR003615">
    <property type="entry name" value="HNH_nuc"/>
</dbReference>
<accession>A0A6N3D675</accession>
<sequence>MINSNQEFKKKNTLRYNEYYDTQEIFDWLYNKSKRNENFYKLYELIISRENILLAYRTIKSNRGSTTRGSNPYTIKDIKKWSEKEIIDYVRKRLENYNPQPVRRIFIPKHNGKMRPLGIPTIEDRIIQQCIKQVLEPICEAKFYDYSYGFRPNRSAKHAISRCYHLMQRADLHYVVDIDIKGFFDNVNHGKLLKQIYALGIRDKRVISIISKMLKCEVIGEGIQNKGTPQGGILSPLLSNIVLNELDWWIDSQFFGHPTKHKYSCQLAQSTALKKSNLKEMYIVRYADDFKIFCRNYQTACKVKIAVTKWLKERLKLDISDEKSKITNLKNNYSEYLGLKMKVHRKGIKVYSNGRQKEKFVVKSMMSNKAVNRLINNLKMQIKTIQHSEKPKYEIAKLNQMIFGYHNYYDSATHVCKSFHIIEYKVMKCMKNRLKELKTSNGSRNKVIEKNYGESKAIKYYCGTAVIPIAYIKTRPPMQFKIKTCNYTEEGRELVHDYLKMTLSSRIADMMRISNVDNSVEYNDNRISVFSAQNGQCAITKRILRTFDFHCHHKIPKFLGGDDSYQNLIILYRPVHALIHATKEETIEKWLNQLALSKDQLEKVNKLRKLCNLKEITQIEE</sequence>
<dbReference type="SMART" id="SM00507">
    <property type="entry name" value="HNHc"/>
    <property type="match status" value="1"/>
</dbReference>
<dbReference type="EMBL" id="CACRUE010000031">
    <property type="protein sequence ID" value="VYU23782.1"/>
    <property type="molecule type" value="Genomic_DNA"/>
</dbReference>
<proteinExistence type="predicted"/>
<dbReference type="InterPro" id="IPR043502">
    <property type="entry name" value="DNA/RNA_pol_sf"/>
</dbReference>
<dbReference type="InterPro" id="IPR030931">
    <property type="entry name" value="Group_II_RT_mat"/>
</dbReference>
<dbReference type="PROSITE" id="PS50878">
    <property type="entry name" value="RT_POL"/>
    <property type="match status" value="1"/>
</dbReference>
<dbReference type="CDD" id="cd00085">
    <property type="entry name" value="HNHc"/>
    <property type="match status" value="1"/>
</dbReference>
<dbReference type="PANTHER" id="PTHR34047:SF8">
    <property type="entry name" value="PROTEIN YKFC"/>
    <property type="match status" value="1"/>
</dbReference>
<dbReference type="PANTHER" id="PTHR34047">
    <property type="entry name" value="NUCLEAR INTRON MATURASE 1, MITOCHONDRIAL-RELATED"/>
    <property type="match status" value="1"/>
</dbReference>
<dbReference type="NCBIfam" id="TIGR04416">
    <property type="entry name" value="group_II_RT_mat"/>
    <property type="match status" value="1"/>
</dbReference>
<dbReference type="SUPFAM" id="SSF56672">
    <property type="entry name" value="DNA/RNA polymerases"/>
    <property type="match status" value="1"/>
</dbReference>
<name>A0A6N3D675_9FIRM</name>
<dbReference type="InterPro" id="IPR000477">
    <property type="entry name" value="RT_dom"/>
</dbReference>
<dbReference type="AlphaFoldDB" id="A0A6N3D675"/>
<gene>
    <name evidence="2" type="primary">ltrA</name>
    <name evidence="2" type="ORF">IBLFYP30_02100</name>
</gene>
<dbReference type="InterPro" id="IPR051083">
    <property type="entry name" value="GrpII_Intron_Splice-Mob/Def"/>
</dbReference>
<dbReference type="Pfam" id="PF00078">
    <property type="entry name" value="RVT_1"/>
    <property type="match status" value="1"/>
</dbReference>
<reference evidence="2" key="1">
    <citation type="submission" date="2019-11" db="EMBL/GenBank/DDBJ databases">
        <authorList>
            <person name="Feng L."/>
        </authorList>
    </citation>
    <scope>NUCLEOTIDE SEQUENCE</scope>
    <source>
        <strain evidence="2">IbartlettiiLFYP30</strain>
    </source>
</reference>
<dbReference type="CDD" id="cd01651">
    <property type="entry name" value="RT_G2_intron"/>
    <property type="match status" value="1"/>
</dbReference>
<evidence type="ECO:0000313" key="2">
    <source>
        <dbReference type="EMBL" id="VYU23782.1"/>
    </source>
</evidence>
<protein>
    <submittedName>
        <fullName evidence="2">Group II intron-encoded protein LtrA</fullName>
    </submittedName>
</protein>
<organism evidence="2">
    <name type="scientific">Intestinibacter bartlettii</name>
    <dbReference type="NCBI Taxonomy" id="261299"/>
    <lineage>
        <taxon>Bacteria</taxon>
        <taxon>Bacillati</taxon>
        <taxon>Bacillota</taxon>
        <taxon>Clostridia</taxon>
        <taxon>Peptostreptococcales</taxon>
        <taxon>Peptostreptococcaceae</taxon>
        <taxon>Intestinibacter</taxon>
    </lineage>
</organism>
<evidence type="ECO:0000259" key="1">
    <source>
        <dbReference type="PROSITE" id="PS50878"/>
    </source>
</evidence>
<dbReference type="Gene3D" id="1.10.30.50">
    <property type="match status" value="1"/>
</dbReference>
<feature type="domain" description="Reverse transcriptase" evidence="1">
    <location>
        <begin position="88"/>
        <end position="341"/>
    </location>
</feature>